<dbReference type="AlphaFoldDB" id="A0AAE9XKX1"/>
<feature type="region of interest" description="Disordered" evidence="1">
    <location>
        <begin position="396"/>
        <end position="430"/>
    </location>
</feature>
<name>A0AAE9XKX1_9LACT</name>
<feature type="compositionally biased region" description="Acidic residues" evidence="1">
    <location>
        <begin position="405"/>
        <end position="420"/>
    </location>
</feature>
<proteinExistence type="predicted"/>
<sequence length="430" mass="49245">MQVDILFFNDKKSITFKEIKNILCNISGISLNSDTLNFDEKDISYNLKLSTNRKYVYLILELEGKNRVNASVLSAVKDLIRKGEHRSGYKIVISYDESSIYFNEKLFSFISEHESLLRNLIYLILIDTFGSSWVQQTLNENKQSEFKNNLRGSKLIERGLEAFSYQEYISFLFDQRPNKFTNDFIDKAIEDIKTATEINKDKILVFLNNNKSYSLWESSFSGIEYGEAEKDIRLIRDVRNGVMHNKEITENEFDVNKKIIRKSTKGLKDALNYVKSEHRREIKPREVLLSLGETLENMGKQYATLVKPMIDVVKIISESVSKAQNFSGINFAQTLQSNIKNVTSSFSALSQNTELLDSIKIMQQLYKNSNPKIVIPRINMPSMYFSPGLMNPGLPGSPINPLVDGEVEGEDPDVSEEDIDSHDRSGLQDQ</sequence>
<gene>
    <name evidence="2" type="ORF">PML80_04425</name>
</gene>
<feature type="compositionally biased region" description="Basic and acidic residues" evidence="1">
    <location>
        <begin position="421"/>
        <end position="430"/>
    </location>
</feature>
<evidence type="ECO:0000313" key="2">
    <source>
        <dbReference type="EMBL" id="WCG38576.1"/>
    </source>
</evidence>
<evidence type="ECO:0000256" key="1">
    <source>
        <dbReference type="SAM" id="MobiDB-lite"/>
    </source>
</evidence>
<dbReference type="Proteomes" id="UP001179483">
    <property type="component" value="Chromosome"/>
</dbReference>
<evidence type="ECO:0000313" key="3">
    <source>
        <dbReference type="Proteomes" id="UP001179483"/>
    </source>
</evidence>
<evidence type="ECO:0008006" key="4">
    <source>
        <dbReference type="Google" id="ProtNLM"/>
    </source>
</evidence>
<organism evidence="2 3">
    <name type="scientific">Aerococcus urinaeequi</name>
    <dbReference type="NCBI Taxonomy" id="51665"/>
    <lineage>
        <taxon>Bacteria</taxon>
        <taxon>Bacillati</taxon>
        <taxon>Bacillota</taxon>
        <taxon>Bacilli</taxon>
        <taxon>Lactobacillales</taxon>
        <taxon>Aerococcaceae</taxon>
        <taxon>Aerococcus</taxon>
    </lineage>
</organism>
<protein>
    <recommendedName>
        <fullName evidence="4">Apea-like HEPN domain-containing protein</fullName>
    </recommendedName>
</protein>
<dbReference type="EMBL" id="CP116590">
    <property type="protein sequence ID" value="WCG38576.1"/>
    <property type="molecule type" value="Genomic_DNA"/>
</dbReference>
<accession>A0AAE9XKX1</accession>
<reference evidence="2" key="1">
    <citation type="submission" date="2023-01" db="EMBL/GenBank/DDBJ databases">
        <title>Oxazolidinone resistance genes in florfenicol resistant enterococci from beef cattle and veal calves at slaughter.</title>
        <authorList>
            <person name="Biggel M."/>
        </authorList>
    </citation>
    <scope>NUCLEOTIDE SEQUENCE</scope>
    <source>
        <strain evidence="2">K79-1</strain>
    </source>
</reference>
<dbReference type="RefSeq" id="WP_271736608.1">
    <property type="nucleotide sequence ID" value="NZ_CP116590.1"/>
</dbReference>